<reference evidence="1" key="1">
    <citation type="submission" date="2021-06" db="EMBL/GenBank/DDBJ databases">
        <authorList>
            <person name="Kallberg Y."/>
            <person name="Tangrot J."/>
            <person name="Rosling A."/>
        </authorList>
    </citation>
    <scope>NUCLEOTIDE SEQUENCE</scope>
    <source>
        <strain evidence="1">MA461A</strain>
    </source>
</reference>
<feature type="non-terminal residue" evidence="1">
    <location>
        <position position="181"/>
    </location>
</feature>
<accession>A0ACA9RIR5</accession>
<comment type="caution">
    <text evidence="1">The sequence shown here is derived from an EMBL/GenBank/DDBJ whole genome shotgun (WGS) entry which is preliminary data.</text>
</comment>
<dbReference type="Proteomes" id="UP000789920">
    <property type="component" value="Unassembled WGS sequence"/>
</dbReference>
<evidence type="ECO:0000313" key="2">
    <source>
        <dbReference type="Proteomes" id="UP000789920"/>
    </source>
</evidence>
<dbReference type="EMBL" id="CAJVQC010056211">
    <property type="protein sequence ID" value="CAG8796177.1"/>
    <property type="molecule type" value="Genomic_DNA"/>
</dbReference>
<gene>
    <name evidence="1" type="ORF">RPERSI_LOCUS20108</name>
</gene>
<feature type="non-terminal residue" evidence="1">
    <location>
        <position position="1"/>
    </location>
</feature>
<keyword evidence="2" id="KW-1185">Reference proteome</keyword>
<protein>
    <submittedName>
        <fullName evidence="1">14791_t:CDS:1</fullName>
    </submittedName>
</protein>
<name>A0ACA9RIR5_9GLOM</name>
<evidence type="ECO:0000313" key="1">
    <source>
        <dbReference type="EMBL" id="CAG8796177.1"/>
    </source>
</evidence>
<proteinExistence type="predicted"/>
<sequence>TSNKWLNDIKTIWPISKENLSKFITHLHPKVAPQTILSYLSALKYHHTMNHVDWNAIRYDPLIKQMLKTIEDNHTFKPTQQKEHITRDQLHYVKTKLNLQEPDNRMFWAIALVAFYGLARLGELLPKSQQDTTKMKNLEPGQTFKSNLQAKPTDKQSEHEVFIYIKNVPQPRQKTWNEFPL</sequence>
<organism evidence="1 2">
    <name type="scientific">Racocetra persica</name>
    <dbReference type="NCBI Taxonomy" id="160502"/>
    <lineage>
        <taxon>Eukaryota</taxon>
        <taxon>Fungi</taxon>
        <taxon>Fungi incertae sedis</taxon>
        <taxon>Mucoromycota</taxon>
        <taxon>Glomeromycotina</taxon>
        <taxon>Glomeromycetes</taxon>
        <taxon>Diversisporales</taxon>
        <taxon>Gigasporaceae</taxon>
        <taxon>Racocetra</taxon>
    </lineage>
</organism>